<dbReference type="RefSeq" id="WP_198110991.1">
    <property type="nucleotide sequence ID" value="NZ_JAEDAK010000006.1"/>
</dbReference>
<protein>
    <submittedName>
        <fullName evidence="3">Uncharacterized protein</fullName>
    </submittedName>
</protein>
<reference evidence="3" key="1">
    <citation type="submission" date="2020-12" db="EMBL/GenBank/DDBJ databases">
        <title>The genome sequence of Inhella sp. 1Y17.</title>
        <authorList>
            <person name="Liu Y."/>
        </authorList>
    </citation>
    <scope>NUCLEOTIDE SEQUENCE</scope>
    <source>
        <strain evidence="3">1Y17</strain>
    </source>
</reference>
<sequence length="250" mass="28220">MAGRTGLGMWMAVGLACGLAAAQARPPALQDVDSRGFSPWLAQALASPHMEDLDWAAHLLLFCAEPERWLDRVRSADWAAYARPGVRVRVVSLNERAARLCQTVDADQLAQLPELATRLEQRGHPTDSLRALAMSPAERQAARERAQERSPQQRQTLWHGEDRSYWVLWTLRLCAPDRVQADPDWQAVWERLEATRQAQQLPAPAVPLDRTRRPRVSPHVLEDLRLLSASQEKMEKQLLQHCPAARDSGR</sequence>
<dbReference type="EMBL" id="JAEDAK010000006">
    <property type="protein sequence ID" value="MBH9577211.1"/>
    <property type="molecule type" value="Genomic_DNA"/>
</dbReference>
<accession>A0A931J2P8</accession>
<proteinExistence type="predicted"/>
<keyword evidence="4" id="KW-1185">Reference proteome</keyword>
<evidence type="ECO:0000313" key="4">
    <source>
        <dbReference type="Proteomes" id="UP000613266"/>
    </source>
</evidence>
<organism evidence="3 4">
    <name type="scientific">Inhella proteolytica</name>
    <dbReference type="NCBI Taxonomy" id="2795029"/>
    <lineage>
        <taxon>Bacteria</taxon>
        <taxon>Pseudomonadati</taxon>
        <taxon>Pseudomonadota</taxon>
        <taxon>Betaproteobacteria</taxon>
        <taxon>Burkholderiales</taxon>
        <taxon>Sphaerotilaceae</taxon>
        <taxon>Inhella</taxon>
    </lineage>
</organism>
<evidence type="ECO:0000256" key="1">
    <source>
        <dbReference type="SAM" id="MobiDB-lite"/>
    </source>
</evidence>
<feature type="signal peptide" evidence="2">
    <location>
        <begin position="1"/>
        <end position="24"/>
    </location>
</feature>
<keyword evidence="2" id="KW-0732">Signal</keyword>
<feature type="chain" id="PRO_5037737474" evidence="2">
    <location>
        <begin position="25"/>
        <end position="250"/>
    </location>
</feature>
<dbReference type="Proteomes" id="UP000613266">
    <property type="component" value="Unassembled WGS sequence"/>
</dbReference>
<evidence type="ECO:0000256" key="2">
    <source>
        <dbReference type="SAM" id="SignalP"/>
    </source>
</evidence>
<evidence type="ECO:0000313" key="3">
    <source>
        <dbReference type="EMBL" id="MBH9577211.1"/>
    </source>
</evidence>
<feature type="region of interest" description="Disordered" evidence="1">
    <location>
        <begin position="135"/>
        <end position="156"/>
    </location>
</feature>
<comment type="caution">
    <text evidence="3">The sequence shown here is derived from an EMBL/GenBank/DDBJ whole genome shotgun (WGS) entry which is preliminary data.</text>
</comment>
<name>A0A931J2P8_9BURK</name>
<dbReference type="PROSITE" id="PS51257">
    <property type="entry name" value="PROKAR_LIPOPROTEIN"/>
    <property type="match status" value="1"/>
</dbReference>
<dbReference type="AlphaFoldDB" id="A0A931J2P8"/>
<gene>
    <name evidence="3" type="ORF">I7X39_09860</name>
</gene>